<dbReference type="InterPro" id="IPR054722">
    <property type="entry name" value="PolX-like_BBD"/>
</dbReference>
<feature type="compositionally biased region" description="Basic and acidic residues" evidence="2">
    <location>
        <begin position="245"/>
        <end position="262"/>
    </location>
</feature>
<evidence type="ECO:0000256" key="1">
    <source>
        <dbReference type="PROSITE-ProRule" id="PRU00047"/>
    </source>
</evidence>
<proteinExistence type="predicted"/>
<name>A0AAD8IIT4_9APIA</name>
<dbReference type="GO" id="GO:0008270">
    <property type="term" value="F:zinc ion binding"/>
    <property type="evidence" value="ECO:0007669"/>
    <property type="project" value="UniProtKB-KW"/>
</dbReference>
<feature type="compositionally biased region" description="Basic residues" evidence="2">
    <location>
        <begin position="273"/>
        <end position="282"/>
    </location>
</feature>
<dbReference type="Pfam" id="PF22936">
    <property type="entry name" value="Pol_BBD"/>
    <property type="match status" value="1"/>
</dbReference>
<dbReference type="PROSITE" id="PS50158">
    <property type="entry name" value="ZF_CCHC"/>
    <property type="match status" value="1"/>
</dbReference>
<evidence type="ECO:0000259" key="3">
    <source>
        <dbReference type="PROSITE" id="PS50158"/>
    </source>
</evidence>
<evidence type="ECO:0000313" key="5">
    <source>
        <dbReference type="Proteomes" id="UP001237642"/>
    </source>
</evidence>
<feature type="region of interest" description="Disordered" evidence="2">
    <location>
        <begin position="21"/>
        <end position="59"/>
    </location>
</feature>
<reference evidence="4" key="1">
    <citation type="submission" date="2023-02" db="EMBL/GenBank/DDBJ databases">
        <title>Genome of toxic invasive species Heracleum sosnowskyi carries increased number of genes despite the absence of recent whole-genome duplications.</title>
        <authorList>
            <person name="Schelkunov M."/>
            <person name="Shtratnikova V."/>
            <person name="Makarenko M."/>
            <person name="Klepikova A."/>
            <person name="Omelchenko D."/>
            <person name="Novikova G."/>
            <person name="Obukhova E."/>
            <person name="Bogdanov V."/>
            <person name="Penin A."/>
            <person name="Logacheva M."/>
        </authorList>
    </citation>
    <scope>NUCLEOTIDE SEQUENCE</scope>
    <source>
        <strain evidence="4">Hsosn_3</strain>
        <tissue evidence="4">Leaf</tissue>
    </source>
</reference>
<organism evidence="4 5">
    <name type="scientific">Heracleum sosnowskyi</name>
    <dbReference type="NCBI Taxonomy" id="360622"/>
    <lineage>
        <taxon>Eukaryota</taxon>
        <taxon>Viridiplantae</taxon>
        <taxon>Streptophyta</taxon>
        <taxon>Embryophyta</taxon>
        <taxon>Tracheophyta</taxon>
        <taxon>Spermatophyta</taxon>
        <taxon>Magnoliopsida</taxon>
        <taxon>eudicotyledons</taxon>
        <taxon>Gunneridae</taxon>
        <taxon>Pentapetalae</taxon>
        <taxon>asterids</taxon>
        <taxon>campanulids</taxon>
        <taxon>Apiales</taxon>
        <taxon>Apiaceae</taxon>
        <taxon>Apioideae</taxon>
        <taxon>apioid superclade</taxon>
        <taxon>Tordylieae</taxon>
        <taxon>Tordyliinae</taxon>
        <taxon>Heracleum</taxon>
    </lineage>
</organism>
<dbReference type="GO" id="GO:0003676">
    <property type="term" value="F:nucleic acid binding"/>
    <property type="evidence" value="ECO:0007669"/>
    <property type="project" value="InterPro"/>
</dbReference>
<dbReference type="InterPro" id="IPR001878">
    <property type="entry name" value="Znf_CCHC"/>
</dbReference>
<evidence type="ECO:0000313" key="4">
    <source>
        <dbReference type="EMBL" id="KAK1386331.1"/>
    </source>
</evidence>
<protein>
    <recommendedName>
        <fullName evidence="3">CCHC-type domain-containing protein</fullName>
    </recommendedName>
</protein>
<sequence length="340" mass="38613">MAKASITENDEALIAGKRRYNNHRNWKGNNFKERENQKGKNFSNEKHWKQKNSNERGNWSGKYFRQKEMNTENSQYEARKKIICNRCGKPGHIKKFCRSKFIEGNASISQNKEENSTDWGTCLSTETTDLKSFVQESALTSIDGGVLEDGLATIDYSKDWIIDPGCSHHLTGDGSLLSSQKEYMGDKTTVTADNSIHPVKTEGNVKVKASKGPVNLTSVYHVPDPSNIEDEDVHDKTNPPSPLVSHDDYSASESEETHETNDVRQGSDQMPRRSQRTRRRNERYKDYTIGADYDKITECFFAGPFDESEPSAYEDAKGNQNWEAAMEEEISALHRMKHGI</sequence>
<accession>A0AAD8IIT4</accession>
<dbReference type="Proteomes" id="UP001237642">
    <property type="component" value="Unassembled WGS sequence"/>
</dbReference>
<keyword evidence="5" id="KW-1185">Reference proteome</keyword>
<keyword evidence="1" id="KW-0862">Zinc</keyword>
<dbReference type="AlphaFoldDB" id="A0AAD8IIT4"/>
<gene>
    <name evidence="4" type="ORF">POM88_024066</name>
</gene>
<dbReference type="InterPro" id="IPR036875">
    <property type="entry name" value="Znf_CCHC_sf"/>
</dbReference>
<dbReference type="SMART" id="SM00343">
    <property type="entry name" value="ZnF_C2HC"/>
    <property type="match status" value="1"/>
</dbReference>
<reference evidence="4" key="2">
    <citation type="submission" date="2023-05" db="EMBL/GenBank/DDBJ databases">
        <authorList>
            <person name="Schelkunov M.I."/>
        </authorList>
    </citation>
    <scope>NUCLEOTIDE SEQUENCE</scope>
    <source>
        <strain evidence="4">Hsosn_3</strain>
        <tissue evidence="4">Leaf</tissue>
    </source>
</reference>
<feature type="region of interest" description="Disordered" evidence="2">
    <location>
        <begin position="216"/>
        <end position="283"/>
    </location>
</feature>
<dbReference type="EMBL" id="JAUIZM010000005">
    <property type="protein sequence ID" value="KAK1386331.1"/>
    <property type="molecule type" value="Genomic_DNA"/>
</dbReference>
<dbReference type="SUPFAM" id="SSF57756">
    <property type="entry name" value="Retrovirus zinc finger-like domains"/>
    <property type="match status" value="1"/>
</dbReference>
<evidence type="ECO:0000256" key="2">
    <source>
        <dbReference type="SAM" id="MobiDB-lite"/>
    </source>
</evidence>
<feature type="compositionally biased region" description="Basic and acidic residues" evidence="2">
    <location>
        <begin position="30"/>
        <end position="47"/>
    </location>
</feature>
<keyword evidence="1" id="KW-0863">Zinc-finger</keyword>
<feature type="domain" description="CCHC-type" evidence="3">
    <location>
        <begin position="84"/>
        <end position="99"/>
    </location>
</feature>
<keyword evidence="1" id="KW-0479">Metal-binding</keyword>
<comment type="caution">
    <text evidence="4">The sequence shown here is derived from an EMBL/GenBank/DDBJ whole genome shotgun (WGS) entry which is preliminary data.</text>
</comment>